<proteinExistence type="predicted"/>
<dbReference type="InterPro" id="IPR021047">
    <property type="entry name" value="Mannosyltransferase_CMT1"/>
</dbReference>
<feature type="non-terminal residue" evidence="1">
    <location>
        <position position="1"/>
    </location>
</feature>
<gene>
    <name evidence="1" type="ORF">GMARGA_LOCUS25193</name>
</gene>
<dbReference type="EMBL" id="CAJVQB010027609">
    <property type="protein sequence ID" value="CAG8810842.1"/>
    <property type="molecule type" value="Genomic_DNA"/>
</dbReference>
<sequence>EIDNLIKESEDNIEIEHKFMKYERLKKKDSKNFCYGVITDDIMDMEIFIAANFYNNESILFNFIEQLLELIKILKPENVYVSIFENGSKDNTKFLLHILQYTLNTIGVENTVITDDTPKYYIRKITYLANLRNKVLEPLLKQAEKKNTFDKVLFFNDVIWKVSDILTLLGTNGYNYDAACAMDFYWTFYDTFATRELPFFSSSLPNIRFPWPPTSYYPYFYSKTAHQQIYKENQYRYTVAGMEW</sequence>
<keyword evidence="2" id="KW-1185">Reference proteome</keyword>
<comment type="caution">
    <text evidence="1">The sequence shown here is derived from an EMBL/GenBank/DDBJ whole genome shotgun (WGS) entry which is preliminary data.</text>
</comment>
<dbReference type="Pfam" id="PF11735">
    <property type="entry name" value="CAP59_mtransfer"/>
    <property type="match status" value="1"/>
</dbReference>
<dbReference type="Proteomes" id="UP000789901">
    <property type="component" value="Unassembled WGS sequence"/>
</dbReference>
<reference evidence="1 2" key="1">
    <citation type="submission" date="2021-06" db="EMBL/GenBank/DDBJ databases">
        <authorList>
            <person name="Kallberg Y."/>
            <person name="Tangrot J."/>
            <person name="Rosling A."/>
        </authorList>
    </citation>
    <scope>NUCLEOTIDE SEQUENCE [LARGE SCALE GENOMIC DNA]</scope>
    <source>
        <strain evidence="1 2">120-4 pot B 10/14</strain>
    </source>
</reference>
<name>A0ABN7W0N9_GIGMA</name>
<dbReference type="PANTHER" id="PTHR34144">
    <property type="entry name" value="CHROMOSOME 8, WHOLE GENOME SHOTGUN SEQUENCE"/>
    <property type="match status" value="1"/>
</dbReference>
<evidence type="ECO:0000313" key="2">
    <source>
        <dbReference type="Proteomes" id="UP000789901"/>
    </source>
</evidence>
<organism evidence="1 2">
    <name type="scientific">Gigaspora margarita</name>
    <dbReference type="NCBI Taxonomy" id="4874"/>
    <lineage>
        <taxon>Eukaryota</taxon>
        <taxon>Fungi</taxon>
        <taxon>Fungi incertae sedis</taxon>
        <taxon>Mucoromycota</taxon>
        <taxon>Glomeromycotina</taxon>
        <taxon>Glomeromycetes</taxon>
        <taxon>Diversisporales</taxon>
        <taxon>Gigasporaceae</taxon>
        <taxon>Gigaspora</taxon>
    </lineage>
</organism>
<protein>
    <submittedName>
        <fullName evidence="1">7699_t:CDS:1</fullName>
    </submittedName>
</protein>
<evidence type="ECO:0000313" key="1">
    <source>
        <dbReference type="EMBL" id="CAG8810842.1"/>
    </source>
</evidence>
<accession>A0ABN7W0N9</accession>
<dbReference type="PANTHER" id="PTHR34144:SF7">
    <property type="entry name" value="EXPORT PROTEIN (CAP59), PUTATIVE (AFU_ORTHOLOGUE AFUA_7G05020)-RELATED"/>
    <property type="match status" value="1"/>
</dbReference>